<sequence length="60" mass="6997">MEVRTSKLDLDAKVKNNMDHRRSVLASLVKRVYILERDRQQHRHESQALAPSWANPSISN</sequence>
<dbReference type="EMBL" id="PKMF04000160">
    <property type="protein sequence ID" value="KAK7846143.1"/>
    <property type="molecule type" value="Genomic_DNA"/>
</dbReference>
<evidence type="ECO:0000256" key="1">
    <source>
        <dbReference type="SAM" id="MobiDB-lite"/>
    </source>
</evidence>
<evidence type="ECO:0000313" key="2">
    <source>
        <dbReference type="EMBL" id="KAK7846143.1"/>
    </source>
</evidence>
<gene>
    <name evidence="2" type="ORF">CFP56_008347</name>
</gene>
<feature type="region of interest" description="Disordered" evidence="1">
    <location>
        <begin position="39"/>
        <end position="60"/>
    </location>
</feature>
<keyword evidence="3" id="KW-1185">Reference proteome</keyword>
<organism evidence="2 3">
    <name type="scientific">Quercus suber</name>
    <name type="common">Cork oak</name>
    <dbReference type="NCBI Taxonomy" id="58331"/>
    <lineage>
        <taxon>Eukaryota</taxon>
        <taxon>Viridiplantae</taxon>
        <taxon>Streptophyta</taxon>
        <taxon>Embryophyta</taxon>
        <taxon>Tracheophyta</taxon>
        <taxon>Spermatophyta</taxon>
        <taxon>Magnoliopsida</taxon>
        <taxon>eudicotyledons</taxon>
        <taxon>Gunneridae</taxon>
        <taxon>Pentapetalae</taxon>
        <taxon>rosids</taxon>
        <taxon>fabids</taxon>
        <taxon>Fagales</taxon>
        <taxon>Fagaceae</taxon>
        <taxon>Quercus</taxon>
    </lineage>
</organism>
<dbReference type="Proteomes" id="UP000237347">
    <property type="component" value="Unassembled WGS sequence"/>
</dbReference>
<reference evidence="2 3" key="1">
    <citation type="journal article" date="2018" name="Sci. Data">
        <title>The draft genome sequence of cork oak.</title>
        <authorList>
            <person name="Ramos A.M."/>
            <person name="Usie A."/>
            <person name="Barbosa P."/>
            <person name="Barros P.M."/>
            <person name="Capote T."/>
            <person name="Chaves I."/>
            <person name="Simoes F."/>
            <person name="Abreu I."/>
            <person name="Carrasquinho I."/>
            <person name="Faro C."/>
            <person name="Guimaraes J.B."/>
            <person name="Mendonca D."/>
            <person name="Nobrega F."/>
            <person name="Rodrigues L."/>
            <person name="Saibo N.J.M."/>
            <person name="Varela M.C."/>
            <person name="Egas C."/>
            <person name="Matos J."/>
            <person name="Miguel C.M."/>
            <person name="Oliveira M.M."/>
            <person name="Ricardo C.P."/>
            <person name="Goncalves S."/>
        </authorList>
    </citation>
    <scope>NUCLEOTIDE SEQUENCE [LARGE SCALE GENOMIC DNA]</scope>
    <source>
        <strain evidence="3">cv. HL8</strain>
    </source>
</reference>
<evidence type="ECO:0000313" key="3">
    <source>
        <dbReference type="Proteomes" id="UP000237347"/>
    </source>
</evidence>
<protein>
    <submittedName>
        <fullName evidence="2">Uncharacterized protein</fullName>
    </submittedName>
</protein>
<accession>A0AAW0L5A6</accession>
<comment type="caution">
    <text evidence="2">The sequence shown here is derived from an EMBL/GenBank/DDBJ whole genome shotgun (WGS) entry which is preliminary data.</text>
</comment>
<name>A0AAW0L5A6_QUESU</name>
<proteinExistence type="predicted"/>
<dbReference type="AlphaFoldDB" id="A0AAW0L5A6"/>